<dbReference type="Pfam" id="PF11191">
    <property type="entry name" value="DUF2782"/>
    <property type="match status" value="1"/>
</dbReference>
<protein>
    <recommendedName>
        <fullName evidence="3">DUF2782 domain-containing protein</fullName>
    </recommendedName>
</protein>
<dbReference type="Proteomes" id="UP000199256">
    <property type="component" value="Unassembled WGS sequence"/>
</dbReference>
<dbReference type="RefSeq" id="WP_245740616.1">
    <property type="nucleotide sequence ID" value="NZ_FOAA01000004.1"/>
</dbReference>
<gene>
    <name evidence="1" type="ORF">SAMN05444515_104109</name>
</gene>
<evidence type="ECO:0000313" key="2">
    <source>
        <dbReference type="Proteomes" id="UP000199256"/>
    </source>
</evidence>
<dbReference type="AlphaFoldDB" id="A0A1H7JBB8"/>
<dbReference type="STRING" id="1396821.SAMN05444515_104109"/>
<dbReference type="Gene3D" id="2.20.130.30">
    <property type="entry name" value="Protein of unknown function DUF2782"/>
    <property type="match status" value="1"/>
</dbReference>
<evidence type="ECO:0000313" key="1">
    <source>
        <dbReference type="EMBL" id="SEK70585.1"/>
    </source>
</evidence>
<name>A0A1H7JBB8_9GAMM</name>
<keyword evidence="2" id="KW-1185">Reference proteome</keyword>
<proteinExistence type="predicted"/>
<evidence type="ECO:0008006" key="3">
    <source>
        <dbReference type="Google" id="ProtNLM"/>
    </source>
</evidence>
<organism evidence="1 2">
    <name type="scientific">Ectothiorhodospira marina</name>
    <dbReference type="NCBI Taxonomy" id="1396821"/>
    <lineage>
        <taxon>Bacteria</taxon>
        <taxon>Pseudomonadati</taxon>
        <taxon>Pseudomonadota</taxon>
        <taxon>Gammaproteobacteria</taxon>
        <taxon>Chromatiales</taxon>
        <taxon>Ectothiorhodospiraceae</taxon>
        <taxon>Ectothiorhodospira</taxon>
    </lineage>
</organism>
<dbReference type="InterPro" id="IPR021357">
    <property type="entry name" value="DUF2782"/>
</dbReference>
<reference evidence="2" key="1">
    <citation type="submission" date="2016-10" db="EMBL/GenBank/DDBJ databases">
        <authorList>
            <person name="Varghese N."/>
            <person name="Submissions S."/>
        </authorList>
    </citation>
    <scope>NUCLEOTIDE SEQUENCE [LARGE SCALE GENOMIC DNA]</scope>
    <source>
        <strain evidence="2">DSM 241</strain>
    </source>
</reference>
<sequence>MEPQVTITEREGERIEEYRLQGELYMIRVQPDNAPAYYLVDTDGDGHLETRMDELDPKILIPAWVIFSF</sequence>
<accession>A0A1H7JBB8</accession>
<dbReference type="EMBL" id="FOAA01000004">
    <property type="protein sequence ID" value="SEK70585.1"/>
    <property type="molecule type" value="Genomic_DNA"/>
</dbReference>